<accession>M1UUL9</accession>
<evidence type="ECO:0000259" key="5">
    <source>
        <dbReference type="Pfam" id="PF21597"/>
    </source>
</evidence>
<dbReference type="KEGG" id="ccn:H924_07775"/>
<dbReference type="Gene3D" id="1.10.357.10">
    <property type="entry name" value="Tetracycline Repressor, domain 2"/>
    <property type="match status" value="1"/>
</dbReference>
<gene>
    <name evidence="6" type="ORF">H924_07775</name>
</gene>
<reference evidence="6 7" key="1">
    <citation type="submission" date="2013-02" db="EMBL/GenBank/DDBJ databases">
        <title>The complete genome sequence of Corynebacterium callunae DSM 20147.</title>
        <authorList>
            <person name="Ruckert C."/>
            <person name="Albersmeier A."/>
            <person name="Kalinowski J."/>
        </authorList>
    </citation>
    <scope>NUCLEOTIDE SEQUENCE [LARGE SCALE GENOMIC DNA]</scope>
    <source>
        <strain evidence="6 7">DSM 20147</strain>
    </source>
</reference>
<dbReference type="STRING" id="1121353.H924_07775"/>
<keyword evidence="7" id="KW-1185">Reference proteome</keyword>
<name>M1UUL9_9CORY</name>
<dbReference type="InterPro" id="IPR009057">
    <property type="entry name" value="Homeodomain-like_sf"/>
</dbReference>
<evidence type="ECO:0000313" key="7">
    <source>
        <dbReference type="Proteomes" id="UP000011760"/>
    </source>
</evidence>
<dbReference type="GO" id="GO:0000976">
    <property type="term" value="F:transcription cis-regulatory region binding"/>
    <property type="evidence" value="ECO:0007669"/>
    <property type="project" value="TreeGrafter"/>
</dbReference>
<proteinExistence type="predicted"/>
<dbReference type="SUPFAM" id="SSF48498">
    <property type="entry name" value="Tetracyclin repressor-like, C-terminal domain"/>
    <property type="match status" value="1"/>
</dbReference>
<dbReference type="PANTHER" id="PTHR30055">
    <property type="entry name" value="HTH-TYPE TRANSCRIPTIONAL REGULATOR RUTR"/>
    <property type="match status" value="1"/>
</dbReference>
<dbReference type="AlphaFoldDB" id="M1UUL9"/>
<evidence type="ECO:0000256" key="2">
    <source>
        <dbReference type="ARBA" id="ARBA00023125"/>
    </source>
</evidence>
<keyword evidence="3" id="KW-0804">Transcription</keyword>
<dbReference type="SUPFAM" id="SSF46689">
    <property type="entry name" value="Homeodomain-like"/>
    <property type="match status" value="1"/>
</dbReference>
<dbReference type="HOGENOM" id="CLU_069356_17_3_11"/>
<feature type="domain" description="Transcriptional regulator SbtR-like C-terminal" evidence="5">
    <location>
        <begin position="80"/>
        <end position="185"/>
    </location>
</feature>
<evidence type="ECO:0000259" key="4">
    <source>
        <dbReference type="Pfam" id="PF00440"/>
    </source>
</evidence>
<dbReference type="OrthoDB" id="9795011at2"/>
<dbReference type="eggNOG" id="COG1309">
    <property type="taxonomic scope" value="Bacteria"/>
</dbReference>
<dbReference type="RefSeq" id="WP_015651428.1">
    <property type="nucleotide sequence ID" value="NC_020506.1"/>
</dbReference>
<protein>
    <submittedName>
        <fullName evidence="6">TetR family regulatory protein</fullName>
    </submittedName>
</protein>
<evidence type="ECO:0000313" key="6">
    <source>
        <dbReference type="EMBL" id="AGG66997.1"/>
    </source>
</evidence>
<dbReference type="EMBL" id="CP004354">
    <property type="protein sequence ID" value="AGG66997.1"/>
    <property type="molecule type" value="Genomic_DNA"/>
</dbReference>
<dbReference type="InterPro" id="IPR050109">
    <property type="entry name" value="HTH-type_TetR-like_transc_reg"/>
</dbReference>
<dbReference type="InterPro" id="IPR049445">
    <property type="entry name" value="TetR_SbtR-like_C"/>
</dbReference>
<feature type="domain" description="HTH tetR-type" evidence="4">
    <location>
        <begin position="12"/>
        <end position="50"/>
    </location>
</feature>
<keyword evidence="1" id="KW-0805">Transcription regulation</keyword>
<dbReference type="InterPro" id="IPR036271">
    <property type="entry name" value="Tet_transcr_reg_TetR-rel_C_sf"/>
</dbReference>
<dbReference type="Pfam" id="PF00440">
    <property type="entry name" value="TetR_N"/>
    <property type="match status" value="1"/>
</dbReference>
<dbReference type="PANTHER" id="PTHR30055:SF234">
    <property type="entry name" value="HTH-TYPE TRANSCRIPTIONAL REGULATOR BETI"/>
    <property type="match status" value="1"/>
</dbReference>
<organism evidence="6 7">
    <name type="scientific">Corynebacterium callunae DSM 20147</name>
    <dbReference type="NCBI Taxonomy" id="1121353"/>
    <lineage>
        <taxon>Bacteria</taxon>
        <taxon>Bacillati</taxon>
        <taxon>Actinomycetota</taxon>
        <taxon>Actinomycetes</taxon>
        <taxon>Mycobacteriales</taxon>
        <taxon>Corynebacteriaceae</taxon>
        <taxon>Corynebacterium</taxon>
    </lineage>
</organism>
<evidence type="ECO:0000256" key="3">
    <source>
        <dbReference type="ARBA" id="ARBA00023163"/>
    </source>
</evidence>
<dbReference type="PATRIC" id="fig|1121353.3.peg.1585"/>
<dbReference type="GO" id="GO:0003700">
    <property type="term" value="F:DNA-binding transcription factor activity"/>
    <property type="evidence" value="ECO:0007669"/>
    <property type="project" value="TreeGrafter"/>
</dbReference>
<keyword evidence="2" id="KW-0238">DNA-binding</keyword>
<dbReference type="Pfam" id="PF21597">
    <property type="entry name" value="TetR_C_43"/>
    <property type="match status" value="1"/>
</dbReference>
<evidence type="ECO:0000256" key="1">
    <source>
        <dbReference type="ARBA" id="ARBA00023015"/>
    </source>
</evidence>
<dbReference type="InterPro" id="IPR001647">
    <property type="entry name" value="HTH_TetR"/>
</dbReference>
<sequence>MRTDALVRRQKIIMTACELYRSKHHDSLTMENIAEKAGVGIATLYRNFPDRFSLDMACAQFLFEGVIGLEEEAVAAFDNNPREVWISFNKALIDKGLGSLVPALAPRSLDELPPEVSVLREKTKVLTEALIEHGKKHKLVHADIDARTYIVGLITVSRTPLPALAAVTENLSTTLLGIFLAGLEHGGQPV</sequence>
<dbReference type="Proteomes" id="UP000011760">
    <property type="component" value="Chromosome"/>
</dbReference>